<name>A0A5B9PMH7_9BACT</name>
<dbReference type="STRING" id="980251.GCA_001642875_00291"/>
<sequence length="283" mass="30181">MATQALIQQLRNRITRIETSARADDGQTISSGCSAMDKLLPEGGYRRGTLIEWIGGVGYQPAGRTNGGASSNGLASQSSHANTGWKPMPSRQQSSGGCGADFLSLLTAANACDDGGALVIADRNRQFNPPAAAAIGIDLGNVVVIRPPEEKSPHDRRYDDEFFWAIDQALGCSAVAAVWGSIDQVGERWFRRFQLSAESSGTMGLFVRPTSAIGQPSWSEVRWHVTAKPSQSNASATQQIELKLDRCRGGRSGQRIDLQIDTVTGNVSKAMPLESFALAKGAS</sequence>
<dbReference type="Gene3D" id="3.40.50.300">
    <property type="entry name" value="P-loop containing nucleotide triphosphate hydrolases"/>
    <property type="match status" value="1"/>
</dbReference>
<proteinExistence type="predicted"/>
<keyword evidence="3" id="KW-1185">Reference proteome</keyword>
<dbReference type="SUPFAM" id="SSF52540">
    <property type="entry name" value="P-loop containing nucleoside triphosphate hydrolases"/>
    <property type="match status" value="1"/>
</dbReference>
<dbReference type="OrthoDB" id="211159at2"/>
<dbReference type="EMBL" id="CP042912">
    <property type="protein sequence ID" value="QEG23791.1"/>
    <property type="molecule type" value="Genomic_DNA"/>
</dbReference>
<dbReference type="AlphaFoldDB" id="A0A5B9PMH7"/>
<evidence type="ECO:0008006" key="4">
    <source>
        <dbReference type="Google" id="ProtNLM"/>
    </source>
</evidence>
<accession>A0A5B9PMH7</accession>
<dbReference type="Proteomes" id="UP000322214">
    <property type="component" value="Chromosome"/>
</dbReference>
<evidence type="ECO:0000313" key="3">
    <source>
        <dbReference type="Proteomes" id="UP000322214"/>
    </source>
</evidence>
<evidence type="ECO:0000256" key="1">
    <source>
        <dbReference type="SAM" id="MobiDB-lite"/>
    </source>
</evidence>
<reference evidence="2 3" key="1">
    <citation type="submission" date="2019-08" db="EMBL/GenBank/DDBJ databases">
        <title>Deep-cultivation of Planctomycetes and their phenomic and genomic characterization uncovers novel biology.</title>
        <authorList>
            <person name="Wiegand S."/>
            <person name="Jogler M."/>
            <person name="Boedeker C."/>
            <person name="Pinto D."/>
            <person name="Vollmers J."/>
            <person name="Rivas-Marin E."/>
            <person name="Kohn T."/>
            <person name="Peeters S.H."/>
            <person name="Heuer A."/>
            <person name="Rast P."/>
            <person name="Oberbeckmann S."/>
            <person name="Bunk B."/>
            <person name="Jeske O."/>
            <person name="Meyerdierks A."/>
            <person name="Storesund J.E."/>
            <person name="Kallscheuer N."/>
            <person name="Luecker S."/>
            <person name="Lage O.M."/>
            <person name="Pohl T."/>
            <person name="Merkel B.J."/>
            <person name="Hornburger P."/>
            <person name="Mueller R.-W."/>
            <person name="Bruemmer F."/>
            <person name="Labrenz M."/>
            <person name="Spormann A.M."/>
            <person name="Op den Camp H."/>
            <person name="Overmann J."/>
            <person name="Amann R."/>
            <person name="Jetten M.S.M."/>
            <person name="Mascher T."/>
            <person name="Medema M.H."/>
            <person name="Devos D.P."/>
            <person name="Kaster A.-K."/>
            <person name="Ovreas L."/>
            <person name="Rohde M."/>
            <person name="Galperin M.Y."/>
            <person name="Jogler C."/>
        </authorList>
    </citation>
    <scope>NUCLEOTIDE SEQUENCE [LARGE SCALE GENOMIC DNA]</scope>
    <source>
        <strain evidence="2 3">FC18</strain>
    </source>
</reference>
<dbReference type="InterPro" id="IPR027417">
    <property type="entry name" value="P-loop_NTPase"/>
</dbReference>
<organism evidence="2 3">
    <name type="scientific">Mariniblastus fucicola</name>
    <dbReference type="NCBI Taxonomy" id="980251"/>
    <lineage>
        <taxon>Bacteria</taxon>
        <taxon>Pseudomonadati</taxon>
        <taxon>Planctomycetota</taxon>
        <taxon>Planctomycetia</taxon>
        <taxon>Pirellulales</taxon>
        <taxon>Pirellulaceae</taxon>
        <taxon>Mariniblastus</taxon>
    </lineage>
</organism>
<gene>
    <name evidence="2" type="ORF">MFFC18_36940</name>
</gene>
<protein>
    <recommendedName>
        <fullName evidence="4">SOS cell division inhibitor</fullName>
    </recommendedName>
</protein>
<feature type="region of interest" description="Disordered" evidence="1">
    <location>
        <begin position="64"/>
        <end position="93"/>
    </location>
</feature>
<dbReference type="KEGG" id="mff:MFFC18_36940"/>
<evidence type="ECO:0000313" key="2">
    <source>
        <dbReference type="EMBL" id="QEG23791.1"/>
    </source>
</evidence>
<feature type="compositionally biased region" description="Polar residues" evidence="1">
    <location>
        <begin position="67"/>
        <end position="82"/>
    </location>
</feature>